<dbReference type="NCBIfam" id="TIGR02481">
    <property type="entry name" value="hemeryth_dom"/>
    <property type="match status" value="1"/>
</dbReference>
<evidence type="ECO:0000256" key="2">
    <source>
        <dbReference type="ARBA" id="ARBA00022723"/>
    </source>
</evidence>
<dbReference type="Pfam" id="PF01814">
    <property type="entry name" value="Hemerythrin"/>
    <property type="match status" value="1"/>
</dbReference>
<reference evidence="5 6" key="1">
    <citation type="submission" date="2021-03" db="EMBL/GenBank/DDBJ databases">
        <title>Genomic Encyclopedia of Type Strains, Phase IV (KMG-IV): sequencing the most valuable type-strain genomes for metagenomic binning, comparative biology and taxonomic classification.</title>
        <authorList>
            <person name="Goeker M."/>
        </authorList>
    </citation>
    <scope>NUCLEOTIDE SEQUENCE [LARGE SCALE GENOMIC DNA]</scope>
    <source>
        <strain evidence="5 6">DSM 101953</strain>
    </source>
</reference>
<keyword evidence="6" id="KW-1185">Reference proteome</keyword>
<proteinExistence type="inferred from homology"/>
<sequence length="137" mass="15779">MISWKDSYDIGVEKIDCQHRQLLVKLNDFFDACSNQQGKEKIEETLRFLKDYTVEHFGSEEQLMKDIDFPELTEHQKTHAEFVQTVLELEETIKTKGVSVLSTIKLNRTLTDWLINHIHKCDKLIGGCIAAKGNRAG</sequence>
<dbReference type="InterPro" id="IPR035938">
    <property type="entry name" value="Hemerythrin-like_sf"/>
</dbReference>
<evidence type="ECO:0000256" key="3">
    <source>
        <dbReference type="ARBA" id="ARBA00023004"/>
    </source>
</evidence>
<evidence type="ECO:0000259" key="4">
    <source>
        <dbReference type="Pfam" id="PF01814"/>
    </source>
</evidence>
<organism evidence="5 6">
    <name type="scientific">Paenibacillus silagei</name>
    <dbReference type="NCBI Taxonomy" id="1670801"/>
    <lineage>
        <taxon>Bacteria</taxon>
        <taxon>Bacillati</taxon>
        <taxon>Bacillota</taxon>
        <taxon>Bacilli</taxon>
        <taxon>Bacillales</taxon>
        <taxon>Paenibacillaceae</taxon>
        <taxon>Paenibacillus</taxon>
    </lineage>
</organism>
<dbReference type="Proteomes" id="UP000773462">
    <property type="component" value="Unassembled WGS sequence"/>
</dbReference>
<evidence type="ECO:0000256" key="1">
    <source>
        <dbReference type="ARBA" id="ARBA00010587"/>
    </source>
</evidence>
<dbReference type="PANTHER" id="PTHR37164:SF1">
    <property type="entry name" value="BACTERIOHEMERYTHRIN"/>
    <property type="match status" value="1"/>
</dbReference>
<dbReference type="InterPro" id="IPR050669">
    <property type="entry name" value="Hemerythrin"/>
</dbReference>
<dbReference type="CDD" id="cd12107">
    <property type="entry name" value="Hemerythrin"/>
    <property type="match status" value="1"/>
</dbReference>
<dbReference type="RefSeq" id="WP_209870370.1">
    <property type="nucleotide sequence ID" value="NZ_JAGGLV010000003.1"/>
</dbReference>
<keyword evidence="3" id="KW-0408">Iron</keyword>
<evidence type="ECO:0000313" key="5">
    <source>
        <dbReference type="EMBL" id="MBP2111043.1"/>
    </source>
</evidence>
<dbReference type="EMBL" id="JAGGLV010000003">
    <property type="protein sequence ID" value="MBP2111043.1"/>
    <property type="molecule type" value="Genomic_DNA"/>
</dbReference>
<dbReference type="InterPro" id="IPR012827">
    <property type="entry name" value="Hemerythrin_metal-bd"/>
</dbReference>
<dbReference type="PANTHER" id="PTHR37164">
    <property type="entry name" value="BACTERIOHEMERYTHRIN"/>
    <property type="match status" value="1"/>
</dbReference>
<evidence type="ECO:0000313" key="6">
    <source>
        <dbReference type="Proteomes" id="UP000773462"/>
    </source>
</evidence>
<gene>
    <name evidence="5" type="ORF">J2Z70_001184</name>
</gene>
<protein>
    <submittedName>
        <fullName evidence="5">Hemerythrin</fullName>
    </submittedName>
</protein>
<dbReference type="PROSITE" id="PS00550">
    <property type="entry name" value="HEMERYTHRINS"/>
    <property type="match status" value="1"/>
</dbReference>
<comment type="caution">
    <text evidence="5">The sequence shown here is derived from an EMBL/GenBank/DDBJ whole genome shotgun (WGS) entry which is preliminary data.</text>
</comment>
<keyword evidence="2" id="KW-0479">Metal-binding</keyword>
<dbReference type="InterPro" id="IPR016131">
    <property type="entry name" value="Haemerythrin_Fe_BS"/>
</dbReference>
<dbReference type="InterPro" id="IPR012312">
    <property type="entry name" value="Hemerythrin-like"/>
</dbReference>
<accession>A0ABS4NLZ0</accession>
<feature type="domain" description="Hemerythrin-like" evidence="4">
    <location>
        <begin position="11"/>
        <end position="125"/>
    </location>
</feature>
<comment type="similarity">
    <text evidence="1">Belongs to the hemerythrin family.</text>
</comment>
<dbReference type="SUPFAM" id="SSF47188">
    <property type="entry name" value="Hemerythrin-like"/>
    <property type="match status" value="1"/>
</dbReference>
<name>A0ABS4NLZ0_9BACL</name>
<dbReference type="Gene3D" id="1.20.120.50">
    <property type="entry name" value="Hemerythrin-like"/>
    <property type="match status" value="1"/>
</dbReference>
<dbReference type="NCBIfam" id="NF033749">
    <property type="entry name" value="bact_hemeryth"/>
    <property type="match status" value="1"/>
</dbReference>